<comment type="caution">
    <text evidence="3">The sequence shown here is derived from an EMBL/GenBank/DDBJ whole genome shotgun (WGS) entry which is preliminary data.</text>
</comment>
<sequence length="785" mass="82374">MSGHDPEQQERLLQARARSVQAQQHLVEQLQGGGHATEAARLRETYHARELGSLADDVYASAKGKGEPPVGWTRASAVTDPDTLKAAGISLGAADLKKLMRPNDSGFRAEIYIPDKRVFGDDAKPVLVFKGSTGEIIDPRAKGGRRESGGEDFLNNGRQGVGMQSDYYDRAMALASRLKTSGTHFELAGHSLGGGMASAASAVTGVRATTFNSAGLHPATADRYAKSHGLPVFNTRDTVHTYQTSGEVLNDVQNGLKRLNEHHRQGFGLLASETSQLLRQPGVQQMVTRKLQEMMPAGAQTATAQLVDQLASKSGAEALRNVPVAAGRMELLLDAKTEVNGKVVDRRHREAPSQLAEYGGPLAEVLIAGARGMRAGRVAGEHVEQVGALAGQGMSLSGVAVERASTLQGNAIGTVVDYGGKSMRAGIEGGATVIAKGRELQGLVESVSHRVQAKGSYGWNIGASVLGALGADDMARQMREHGDAARNQHETKAREATREAAADAGRIRAGGHHLGGQLQQGVHGVANGLRNGYAVYGATFHMGMNWSSHQITGLTSQAPAVLAGTVGLGAMANKGIATHLPTPALPQNLVNLAKTSWVIGRGSATMGESVDRHGMSETMNPSLDAAIASQEAAARKLLGRPHAQLQEGAAKMPALNDPGHIDFHLFKGAQTGVHGLDVAHGRIPNLQSDQLAGALAAQAKRDGLQAISHVLLSDDRTRAFAVDTPDLQAAHRRHAHVDVAAGMAQPLAVSTAQVDALNTGREQATAAGLAQQQGLEAQENARRMG</sequence>
<proteinExistence type="predicted"/>
<evidence type="ECO:0000259" key="2">
    <source>
        <dbReference type="PROSITE" id="PS51340"/>
    </source>
</evidence>
<gene>
    <name evidence="3" type="ORF">W7K_14545</name>
</gene>
<dbReference type="EMBL" id="AJLO02000028">
    <property type="protein sequence ID" value="KOE98477.1"/>
    <property type="molecule type" value="Genomic_DNA"/>
</dbReference>
<dbReference type="Pfam" id="PF20410">
    <property type="entry name" value="X-Tfes_XVIPCD"/>
    <property type="match status" value="1"/>
</dbReference>
<reference evidence="3 4" key="1">
    <citation type="journal article" date="2012" name="J. Bacteriol.">
        <title>Genome sequence of a novel nicotine-degrading strain, Pseudomonas geniculata N1.</title>
        <authorList>
            <person name="Tang H."/>
            <person name="Yu H."/>
            <person name="Tai C."/>
            <person name="Huang K."/>
            <person name="Liu Y."/>
            <person name="Wang L."/>
            <person name="Yao Y."/>
            <person name="Wu G."/>
            <person name="Xu P."/>
        </authorList>
    </citation>
    <scope>NUCLEOTIDE SEQUENCE [LARGE SCALE GENOMIC DNA]</scope>
    <source>
        <strain evidence="3 4">N1</strain>
    </source>
</reference>
<dbReference type="SUPFAM" id="SSF53474">
    <property type="entry name" value="alpha/beta-Hydrolases"/>
    <property type="match status" value="1"/>
</dbReference>
<dbReference type="RefSeq" id="WP_010482658.1">
    <property type="nucleotide sequence ID" value="NZ_AJLO02000028.1"/>
</dbReference>
<feature type="compositionally biased region" description="Basic and acidic residues" evidence="1">
    <location>
        <begin position="138"/>
        <end position="149"/>
    </location>
</feature>
<evidence type="ECO:0000313" key="4">
    <source>
        <dbReference type="Proteomes" id="UP000036890"/>
    </source>
</evidence>
<feature type="region of interest" description="Disordered" evidence="1">
    <location>
        <begin position="481"/>
        <end position="503"/>
    </location>
</feature>
<dbReference type="AlphaFoldDB" id="A0A0L8A7V8"/>
<dbReference type="InterPro" id="IPR029058">
    <property type="entry name" value="AB_hydrolase_fold"/>
</dbReference>
<dbReference type="OrthoDB" id="9807902at2"/>
<evidence type="ECO:0000256" key="1">
    <source>
        <dbReference type="SAM" id="MobiDB-lite"/>
    </source>
</evidence>
<dbReference type="Proteomes" id="UP000036890">
    <property type="component" value="Unassembled WGS sequence"/>
</dbReference>
<name>A0A0L8A7V8_9GAMM</name>
<feature type="compositionally biased region" description="Basic and acidic residues" evidence="1">
    <location>
        <begin position="481"/>
        <end position="501"/>
    </location>
</feature>
<dbReference type="InterPro" id="IPR005302">
    <property type="entry name" value="MoCF_Sase_C"/>
</dbReference>
<dbReference type="GO" id="GO:0003824">
    <property type="term" value="F:catalytic activity"/>
    <property type="evidence" value="ECO:0007669"/>
    <property type="project" value="InterPro"/>
</dbReference>
<organism evidence="3 4">
    <name type="scientific">Stenotrophomonas geniculata N1</name>
    <dbReference type="NCBI Taxonomy" id="1167641"/>
    <lineage>
        <taxon>Bacteria</taxon>
        <taxon>Pseudomonadati</taxon>
        <taxon>Pseudomonadota</taxon>
        <taxon>Gammaproteobacteria</taxon>
        <taxon>Lysobacterales</taxon>
        <taxon>Lysobacteraceae</taxon>
        <taxon>Stenotrophomonas</taxon>
    </lineage>
</organism>
<dbReference type="InterPro" id="IPR046519">
    <property type="entry name" value="X-Tfes_XVIPCD"/>
</dbReference>
<accession>A0A0L8A7V8</accession>
<feature type="domain" description="MOSC" evidence="2">
    <location>
        <begin position="705"/>
        <end position="785"/>
    </location>
</feature>
<evidence type="ECO:0000313" key="3">
    <source>
        <dbReference type="EMBL" id="KOE98477.1"/>
    </source>
</evidence>
<dbReference type="GO" id="GO:0030151">
    <property type="term" value="F:molybdenum ion binding"/>
    <property type="evidence" value="ECO:0007669"/>
    <property type="project" value="InterPro"/>
</dbReference>
<dbReference type="Pfam" id="PF26363">
    <property type="entry name" value="Phospholipase-like"/>
    <property type="match status" value="1"/>
</dbReference>
<feature type="region of interest" description="Disordered" evidence="1">
    <location>
        <begin position="138"/>
        <end position="157"/>
    </location>
</feature>
<protein>
    <submittedName>
        <fullName evidence="3">Phospholipase</fullName>
    </submittedName>
</protein>
<dbReference type="PROSITE" id="PS51340">
    <property type="entry name" value="MOSC"/>
    <property type="match status" value="1"/>
</dbReference>
<dbReference type="GO" id="GO:0030170">
    <property type="term" value="F:pyridoxal phosphate binding"/>
    <property type="evidence" value="ECO:0007669"/>
    <property type="project" value="InterPro"/>
</dbReference>